<evidence type="ECO:0000256" key="1">
    <source>
        <dbReference type="ARBA" id="ARBA00004651"/>
    </source>
</evidence>
<dbReference type="InterPro" id="IPR047689">
    <property type="entry name" value="CopD"/>
</dbReference>
<feature type="transmembrane region" description="Helical" evidence="6">
    <location>
        <begin position="199"/>
        <end position="221"/>
    </location>
</feature>
<dbReference type="PANTHER" id="PTHR34820:SF4">
    <property type="entry name" value="INNER MEMBRANE PROTEIN YEBZ"/>
    <property type="match status" value="1"/>
</dbReference>
<comment type="subcellular location">
    <subcellularLocation>
        <location evidence="6">Cell inner membrane</location>
        <topology evidence="6">Multi-pass membrane protein</topology>
    </subcellularLocation>
    <subcellularLocation>
        <location evidence="1">Cell membrane</location>
        <topology evidence="1">Multi-pass membrane protein</topology>
    </subcellularLocation>
</comment>
<keyword evidence="2 6" id="KW-1003">Cell membrane</keyword>
<feature type="transmembrane region" description="Helical" evidence="6">
    <location>
        <begin position="123"/>
        <end position="144"/>
    </location>
</feature>
<comment type="function">
    <text evidence="6">Involved in copper resistance.</text>
</comment>
<dbReference type="NCBIfam" id="NF033808">
    <property type="entry name" value="copper_CopD"/>
    <property type="match status" value="1"/>
</dbReference>
<dbReference type="RefSeq" id="WP_212815462.1">
    <property type="nucleotide sequence ID" value="NZ_AP024329.1"/>
</dbReference>
<evidence type="ECO:0000256" key="6">
    <source>
        <dbReference type="RuleBase" id="RU369037"/>
    </source>
</evidence>
<feature type="transmembrane region" description="Helical" evidence="6">
    <location>
        <begin position="94"/>
        <end position="111"/>
    </location>
</feature>
<keyword evidence="6" id="KW-0186">Copper</keyword>
<accession>A0ABN6DKT9</accession>
<keyword evidence="4 6" id="KW-1133">Transmembrane helix</keyword>
<feature type="transmembrane region" description="Helical" evidence="6">
    <location>
        <begin position="44"/>
        <end position="65"/>
    </location>
</feature>
<evidence type="ECO:0000259" key="7">
    <source>
        <dbReference type="Pfam" id="PF05425"/>
    </source>
</evidence>
<keyword evidence="6" id="KW-0997">Cell inner membrane</keyword>
<dbReference type="Proteomes" id="UP000677515">
    <property type="component" value="Chromosome"/>
</dbReference>
<comment type="similarity">
    <text evidence="6">Belongs to the CopD family.</text>
</comment>
<feature type="transmembrane region" description="Helical" evidence="6">
    <location>
        <begin position="156"/>
        <end position="178"/>
    </location>
</feature>
<proteinExistence type="inferred from homology"/>
<dbReference type="EMBL" id="AP024329">
    <property type="protein sequence ID" value="BCQ35379.1"/>
    <property type="molecule type" value="Genomic_DNA"/>
</dbReference>
<evidence type="ECO:0000313" key="9">
    <source>
        <dbReference type="Proteomes" id="UP000677515"/>
    </source>
</evidence>
<feature type="transmembrane region" description="Helical" evidence="6">
    <location>
        <begin position="12"/>
        <end position="32"/>
    </location>
</feature>
<keyword evidence="3 6" id="KW-0812">Transmembrane</keyword>
<gene>
    <name evidence="8" type="ORF">ERHA53_27220</name>
</gene>
<evidence type="ECO:0000313" key="8">
    <source>
        <dbReference type="EMBL" id="BCQ35379.1"/>
    </source>
</evidence>
<keyword evidence="9" id="KW-1185">Reference proteome</keyword>
<protein>
    <recommendedName>
        <fullName evidence="6">Copper resistance protein D</fullName>
    </recommendedName>
</protein>
<sequence length="296" mass="32595">MSLTGFYILCRWLHFCALMSLVGAGVTTTLLAPARYRADLTRRLMPLIRVSTWLTLLSALLLLVAQTGQMGDGWQDTLEGDIWLAVLQTQFGRAWQWQLALAVLCCLVLLFRRRLSGQGCQQTVLLLAVLQLSGLAFTGHAAMLDGWSGVFQRANQTVHLLSAAFWAGGLLPVVYLMRAARSPEHRYDAICTMMRFSRYGHLAVMLVVISGVINALLLLGWPLASFRLYSQLLVLKSLLVGVMMGIALFNRYWLVPRFQHSGAGAQQSFITSTLVEIALAAAVLLVVGIFATLEPA</sequence>
<evidence type="ECO:0000256" key="5">
    <source>
        <dbReference type="ARBA" id="ARBA00023136"/>
    </source>
</evidence>
<dbReference type="InterPro" id="IPR008457">
    <property type="entry name" value="Cu-R_CopD_dom"/>
</dbReference>
<feature type="transmembrane region" description="Helical" evidence="6">
    <location>
        <begin position="274"/>
        <end position="293"/>
    </location>
</feature>
<evidence type="ECO:0000256" key="4">
    <source>
        <dbReference type="ARBA" id="ARBA00022989"/>
    </source>
</evidence>
<feature type="domain" description="Copper resistance protein D" evidence="7">
    <location>
        <begin position="192"/>
        <end position="289"/>
    </location>
</feature>
<evidence type="ECO:0000256" key="2">
    <source>
        <dbReference type="ARBA" id="ARBA00022475"/>
    </source>
</evidence>
<name>A0ABN6DKT9_ERWRD</name>
<dbReference type="PANTHER" id="PTHR34820">
    <property type="entry name" value="INNER MEMBRANE PROTEIN YEBZ"/>
    <property type="match status" value="1"/>
</dbReference>
<dbReference type="InterPro" id="IPR032694">
    <property type="entry name" value="CopC/D"/>
</dbReference>
<dbReference type="Pfam" id="PF05425">
    <property type="entry name" value="CopD"/>
    <property type="match status" value="1"/>
</dbReference>
<reference evidence="8 9" key="1">
    <citation type="submission" date="2021-01" db="EMBL/GenBank/DDBJ databases">
        <title>Complete genome sequence of Erwinia rhapontici MAFF 311153.</title>
        <authorList>
            <person name="Morohoshi T."/>
            <person name="Someya N."/>
        </authorList>
    </citation>
    <scope>NUCLEOTIDE SEQUENCE [LARGE SCALE GENOMIC DNA]</scope>
    <source>
        <strain evidence="8 9">MAFF 311153</strain>
    </source>
</reference>
<organism evidence="8 9">
    <name type="scientific">Erwinia rhapontici</name>
    <name type="common">Pectobacterium rhapontici</name>
    <dbReference type="NCBI Taxonomy" id="55212"/>
    <lineage>
        <taxon>Bacteria</taxon>
        <taxon>Pseudomonadati</taxon>
        <taxon>Pseudomonadota</taxon>
        <taxon>Gammaproteobacteria</taxon>
        <taxon>Enterobacterales</taxon>
        <taxon>Erwiniaceae</taxon>
        <taxon>Erwinia</taxon>
    </lineage>
</organism>
<feature type="transmembrane region" description="Helical" evidence="6">
    <location>
        <begin position="233"/>
        <end position="253"/>
    </location>
</feature>
<keyword evidence="5 6" id="KW-0472">Membrane</keyword>
<evidence type="ECO:0000256" key="3">
    <source>
        <dbReference type="ARBA" id="ARBA00022692"/>
    </source>
</evidence>